<gene>
    <name evidence="1" type="ORF">RT717_01225</name>
</gene>
<dbReference type="RefSeq" id="WP_317489928.1">
    <property type="nucleotide sequence ID" value="NZ_CP136051.1"/>
</dbReference>
<organism evidence="1 2">
    <name type="scientific">Imperialibacter roseus</name>
    <dbReference type="NCBI Taxonomy" id="1324217"/>
    <lineage>
        <taxon>Bacteria</taxon>
        <taxon>Pseudomonadati</taxon>
        <taxon>Bacteroidota</taxon>
        <taxon>Cytophagia</taxon>
        <taxon>Cytophagales</taxon>
        <taxon>Flammeovirgaceae</taxon>
        <taxon>Imperialibacter</taxon>
    </lineage>
</organism>
<proteinExistence type="predicted"/>
<evidence type="ECO:0000313" key="1">
    <source>
        <dbReference type="EMBL" id="WOK07242.1"/>
    </source>
</evidence>
<name>A0ABZ0IRW6_9BACT</name>
<dbReference type="EMBL" id="CP136051">
    <property type="protein sequence ID" value="WOK07242.1"/>
    <property type="molecule type" value="Genomic_DNA"/>
</dbReference>
<dbReference type="Proteomes" id="UP001302349">
    <property type="component" value="Chromosome"/>
</dbReference>
<protein>
    <submittedName>
        <fullName evidence="1">Thioredoxin family protein</fullName>
    </submittedName>
</protein>
<evidence type="ECO:0000313" key="2">
    <source>
        <dbReference type="Proteomes" id="UP001302349"/>
    </source>
</evidence>
<dbReference type="SUPFAM" id="SSF52833">
    <property type="entry name" value="Thioredoxin-like"/>
    <property type="match status" value="1"/>
</dbReference>
<dbReference type="Gene3D" id="3.40.30.10">
    <property type="entry name" value="Glutaredoxin"/>
    <property type="match status" value="1"/>
</dbReference>
<reference evidence="1 2" key="1">
    <citation type="journal article" date="2023" name="Microbiol. Resour. Announc.">
        <title>Complete Genome Sequence of Imperialibacter roseus strain P4T.</title>
        <authorList>
            <person name="Tizabi D.R."/>
            <person name="Bachvaroff T."/>
            <person name="Hill R.T."/>
        </authorList>
    </citation>
    <scope>NUCLEOTIDE SEQUENCE [LARGE SCALE GENOMIC DNA]</scope>
    <source>
        <strain evidence="1 2">P4T</strain>
    </source>
</reference>
<accession>A0ABZ0IRW6</accession>
<sequence>MKRNVEIFTANCPVCDPVVQMVKELACDQCEITIYDLIKLCDDKVCLSKLEEYQIKKVPAIAVNGKLLNCCQDQNISKEELIKAGIGQG</sequence>
<keyword evidence="2" id="KW-1185">Reference proteome</keyword>
<dbReference type="InterPro" id="IPR036249">
    <property type="entry name" value="Thioredoxin-like_sf"/>
</dbReference>